<reference evidence="2" key="1">
    <citation type="submission" date="2020-02" db="EMBL/GenBank/DDBJ databases">
        <authorList>
            <person name="Meier V. D."/>
        </authorList>
    </citation>
    <scope>NUCLEOTIDE SEQUENCE</scope>
    <source>
        <strain evidence="2">AVDCRST_MAG54</strain>
    </source>
</reference>
<proteinExistence type="predicted"/>
<feature type="region of interest" description="Disordered" evidence="1">
    <location>
        <begin position="1"/>
        <end position="46"/>
    </location>
</feature>
<organism evidence="2">
    <name type="scientific">uncultured Actinomycetospora sp</name>
    <dbReference type="NCBI Taxonomy" id="1135996"/>
    <lineage>
        <taxon>Bacteria</taxon>
        <taxon>Bacillati</taxon>
        <taxon>Actinomycetota</taxon>
        <taxon>Actinomycetes</taxon>
        <taxon>Pseudonocardiales</taxon>
        <taxon>Pseudonocardiaceae</taxon>
        <taxon>Actinomycetospora</taxon>
        <taxon>environmental samples</taxon>
    </lineage>
</organism>
<gene>
    <name evidence="2" type="ORF">AVDCRST_MAG54-2121</name>
</gene>
<feature type="non-terminal residue" evidence="2">
    <location>
        <position position="1"/>
    </location>
</feature>
<dbReference type="AlphaFoldDB" id="A0A6J4IIJ3"/>
<name>A0A6J4IIJ3_9PSEU</name>
<protein>
    <submittedName>
        <fullName evidence="2">Uncharacterized protein</fullName>
    </submittedName>
</protein>
<evidence type="ECO:0000256" key="1">
    <source>
        <dbReference type="SAM" id="MobiDB-lite"/>
    </source>
</evidence>
<feature type="non-terminal residue" evidence="2">
    <location>
        <position position="46"/>
    </location>
</feature>
<sequence>CPTSRRARARARSPTSPSRRSAPSRRPRRTGPTTARPSRRARVAHC</sequence>
<accession>A0A6J4IIJ3</accession>
<feature type="compositionally biased region" description="Basic residues" evidence="1">
    <location>
        <begin position="1"/>
        <end position="11"/>
    </location>
</feature>
<feature type="compositionally biased region" description="Low complexity" evidence="1">
    <location>
        <begin position="12"/>
        <end position="21"/>
    </location>
</feature>
<feature type="compositionally biased region" description="Basic residues" evidence="1">
    <location>
        <begin position="37"/>
        <end position="46"/>
    </location>
</feature>
<evidence type="ECO:0000313" key="2">
    <source>
        <dbReference type="EMBL" id="CAA9253466.1"/>
    </source>
</evidence>
<dbReference type="EMBL" id="CADCTH010000280">
    <property type="protein sequence ID" value="CAA9253466.1"/>
    <property type="molecule type" value="Genomic_DNA"/>
</dbReference>